<sequence>MQNLKHSALMFIAVLGLQAEAASVWKISTETKHLYLGGTIHMLSASDYPLPSAYDQAYSVADKVVFETDITALNQPYFQRKLQDTITYSDDTKIHHILNKPTYLNLFQYLQSRNITSESIEHFTPSGLSLLLSMQELKQLGMNQIGVDAFYAEKAKQDQKAQAWLESPDEQLRILSSLNQIDPNDLINYTLEDINGMADSLQALKLSWRNGQLDSLAKQQLNELQQSYPTIYHTLIAERNQNWLPKIEQLINTAEIEFIMVGALHLAGPDSLLQSLKSKGYRIEQL</sequence>
<organism evidence="2 3">
    <name type="scientific">Marinomonas aquiplantarum</name>
    <dbReference type="NCBI Taxonomy" id="491951"/>
    <lineage>
        <taxon>Bacteria</taxon>
        <taxon>Pseudomonadati</taxon>
        <taxon>Pseudomonadota</taxon>
        <taxon>Gammaproteobacteria</taxon>
        <taxon>Oceanospirillales</taxon>
        <taxon>Oceanospirillaceae</taxon>
        <taxon>Marinomonas</taxon>
    </lineage>
</organism>
<keyword evidence="3" id="KW-1185">Reference proteome</keyword>
<dbReference type="PANTHER" id="PTHR40590">
    <property type="entry name" value="CYTOPLASMIC PROTEIN-RELATED"/>
    <property type="match status" value="1"/>
</dbReference>
<dbReference type="OrthoDB" id="357294at2"/>
<dbReference type="InterPro" id="IPR002816">
    <property type="entry name" value="TraB/PrgY/GumN_fam"/>
</dbReference>
<feature type="chain" id="PRO_5016851750" description="TraB family protein" evidence="1">
    <location>
        <begin position="22"/>
        <end position="286"/>
    </location>
</feature>
<evidence type="ECO:0000313" key="3">
    <source>
        <dbReference type="Proteomes" id="UP000252086"/>
    </source>
</evidence>
<dbReference type="Proteomes" id="UP000252086">
    <property type="component" value="Unassembled WGS sequence"/>
</dbReference>
<dbReference type="AlphaFoldDB" id="A0A366D3Q2"/>
<name>A0A366D3Q2_9GAMM</name>
<dbReference type="PANTHER" id="PTHR40590:SF1">
    <property type="entry name" value="CYTOPLASMIC PROTEIN"/>
    <property type="match status" value="1"/>
</dbReference>
<reference evidence="2 3" key="1">
    <citation type="submission" date="2018-06" db="EMBL/GenBank/DDBJ databases">
        <title>Genomic Encyclopedia of Type Strains, Phase III (KMG-III): the genomes of soil and plant-associated and newly described type strains.</title>
        <authorList>
            <person name="Whitman W."/>
        </authorList>
    </citation>
    <scope>NUCLEOTIDE SEQUENCE [LARGE SCALE GENOMIC DNA]</scope>
    <source>
        <strain evidence="2 3">CECT 7732</strain>
    </source>
</reference>
<dbReference type="Pfam" id="PF01963">
    <property type="entry name" value="TraB_PrgY_gumN"/>
    <property type="match status" value="1"/>
</dbReference>
<evidence type="ECO:0000313" key="2">
    <source>
        <dbReference type="EMBL" id="RBO83908.1"/>
    </source>
</evidence>
<proteinExistence type="predicted"/>
<dbReference type="InterPro" id="IPR047111">
    <property type="entry name" value="YbaP-like"/>
</dbReference>
<dbReference type="CDD" id="cd14789">
    <property type="entry name" value="Tiki"/>
    <property type="match status" value="1"/>
</dbReference>
<protein>
    <recommendedName>
        <fullName evidence="4">TraB family protein</fullName>
    </recommendedName>
</protein>
<evidence type="ECO:0000256" key="1">
    <source>
        <dbReference type="SAM" id="SignalP"/>
    </source>
</evidence>
<feature type="signal peptide" evidence="1">
    <location>
        <begin position="1"/>
        <end position="21"/>
    </location>
</feature>
<keyword evidence="1" id="KW-0732">Signal</keyword>
<dbReference type="EMBL" id="QNRF01000003">
    <property type="protein sequence ID" value="RBO83908.1"/>
    <property type="molecule type" value="Genomic_DNA"/>
</dbReference>
<gene>
    <name evidence="2" type="ORF">DFP76_103182</name>
</gene>
<comment type="caution">
    <text evidence="2">The sequence shown here is derived from an EMBL/GenBank/DDBJ whole genome shotgun (WGS) entry which is preliminary data.</text>
</comment>
<dbReference type="RefSeq" id="WP_113873895.1">
    <property type="nucleotide sequence ID" value="NZ_QNRF01000003.1"/>
</dbReference>
<evidence type="ECO:0008006" key="4">
    <source>
        <dbReference type="Google" id="ProtNLM"/>
    </source>
</evidence>
<accession>A0A366D3Q2</accession>